<dbReference type="AlphaFoldDB" id="A0A183K777"/>
<dbReference type="Proteomes" id="UP000279833">
    <property type="component" value="Unassembled WGS sequence"/>
</dbReference>
<reference evidence="1 2" key="2">
    <citation type="submission" date="2018-11" db="EMBL/GenBank/DDBJ databases">
        <authorList>
            <consortium name="Pathogen Informatics"/>
        </authorList>
    </citation>
    <scope>NUCLEOTIDE SEQUENCE [LARGE SCALE GENOMIC DNA]</scope>
    <source>
        <strain evidence="1">Dakar</strain>
        <strain evidence="2">Dakar, Senegal</strain>
    </source>
</reference>
<evidence type="ECO:0000313" key="1">
    <source>
        <dbReference type="EMBL" id="VDP41858.1"/>
    </source>
</evidence>
<reference evidence="3" key="1">
    <citation type="submission" date="2016-06" db="UniProtKB">
        <authorList>
            <consortium name="WormBaseParasite"/>
        </authorList>
    </citation>
    <scope>IDENTIFICATION</scope>
</reference>
<dbReference type="EMBL" id="UZAK01034036">
    <property type="protein sequence ID" value="VDP41858.1"/>
    <property type="molecule type" value="Genomic_DNA"/>
</dbReference>
<organism evidence="3">
    <name type="scientific">Schistosoma curassoni</name>
    <dbReference type="NCBI Taxonomy" id="6186"/>
    <lineage>
        <taxon>Eukaryota</taxon>
        <taxon>Metazoa</taxon>
        <taxon>Spiralia</taxon>
        <taxon>Lophotrochozoa</taxon>
        <taxon>Platyhelminthes</taxon>
        <taxon>Trematoda</taxon>
        <taxon>Digenea</taxon>
        <taxon>Strigeidida</taxon>
        <taxon>Schistosomatoidea</taxon>
        <taxon>Schistosomatidae</taxon>
        <taxon>Schistosoma</taxon>
    </lineage>
</organism>
<protein>
    <submittedName>
        <fullName evidence="1 3">Uncharacterized protein</fullName>
    </submittedName>
</protein>
<evidence type="ECO:0000313" key="3">
    <source>
        <dbReference type="WBParaSite" id="SCUD_0001085401-mRNA-1"/>
    </source>
</evidence>
<keyword evidence="2" id="KW-1185">Reference proteome</keyword>
<dbReference type="WBParaSite" id="SCUD_0001085401-mRNA-1">
    <property type="protein sequence ID" value="SCUD_0001085401-mRNA-1"/>
    <property type="gene ID" value="SCUD_0001085401"/>
</dbReference>
<accession>A0A183K777</accession>
<evidence type="ECO:0000313" key="2">
    <source>
        <dbReference type="Proteomes" id="UP000279833"/>
    </source>
</evidence>
<name>A0A183K777_9TREM</name>
<gene>
    <name evidence="1" type="ORF">SCUD_LOCUS10854</name>
</gene>
<sequence length="138" mass="15752">MEEEIGKKRWKWIGHSMRKALSCVTRQAFTWNPQGERRRGRPNNTLRREMETDMGGMNNNWIELERKAEDRVSWRILVDVPLGVTGMVVGGSQQGTMDPGFVLLGTRQQGVSVILSFTVREVTTELSEPRLTSCRTAM</sequence>
<proteinExistence type="predicted"/>